<evidence type="ECO:0000313" key="2">
    <source>
        <dbReference type="Proteomes" id="UP000499080"/>
    </source>
</evidence>
<dbReference type="Proteomes" id="UP000499080">
    <property type="component" value="Unassembled WGS sequence"/>
</dbReference>
<name>A0A4Y2JJW7_ARAVE</name>
<evidence type="ECO:0000313" key="1">
    <source>
        <dbReference type="EMBL" id="GBM89749.1"/>
    </source>
</evidence>
<accession>A0A4Y2JJW7</accession>
<sequence length="97" mass="11560">MESRNKGEEAVSLYTSYLAEICFWRTQYTAYALKFRHKKKQIVPPDCYLLVLQEHSDEEKAYDYINTSNIVDKEHIDKNYLSNSENEVNDLKTLRVY</sequence>
<protein>
    <submittedName>
        <fullName evidence="1">Uncharacterized protein</fullName>
    </submittedName>
</protein>
<proteinExistence type="predicted"/>
<reference evidence="1 2" key="1">
    <citation type="journal article" date="2019" name="Sci. Rep.">
        <title>Orb-weaving spider Araneus ventricosus genome elucidates the spidroin gene catalogue.</title>
        <authorList>
            <person name="Kono N."/>
            <person name="Nakamura H."/>
            <person name="Ohtoshi R."/>
            <person name="Moran D.A.P."/>
            <person name="Shinohara A."/>
            <person name="Yoshida Y."/>
            <person name="Fujiwara M."/>
            <person name="Mori M."/>
            <person name="Tomita M."/>
            <person name="Arakawa K."/>
        </authorList>
    </citation>
    <scope>NUCLEOTIDE SEQUENCE [LARGE SCALE GENOMIC DNA]</scope>
</reference>
<keyword evidence="2" id="KW-1185">Reference proteome</keyword>
<dbReference type="AlphaFoldDB" id="A0A4Y2JJW7"/>
<gene>
    <name evidence="1" type="ORF">AVEN_212719_1</name>
</gene>
<organism evidence="1 2">
    <name type="scientific">Araneus ventricosus</name>
    <name type="common">Orbweaver spider</name>
    <name type="synonym">Epeira ventricosa</name>
    <dbReference type="NCBI Taxonomy" id="182803"/>
    <lineage>
        <taxon>Eukaryota</taxon>
        <taxon>Metazoa</taxon>
        <taxon>Ecdysozoa</taxon>
        <taxon>Arthropoda</taxon>
        <taxon>Chelicerata</taxon>
        <taxon>Arachnida</taxon>
        <taxon>Araneae</taxon>
        <taxon>Araneomorphae</taxon>
        <taxon>Entelegynae</taxon>
        <taxon>Araneoidea</taxon>
        <taxon>Araneidae</taxon>
        <taxon>Araneus</taxon>
    </lineage>
</organism>
<dbReference type="EMBL" id="BGPR01003569">
    <property type="protein sequence ID" value="GBM89749.1"/>
    <property type="molecule type" value="Genomic_DNA"/>
</dbReference>
<comment type="caution">
    <text evidence="1">The sequence shown here is derived from an EMBL/GenBank/DDBJ whole genome shotgun (WGS) entry which is preliminary data.</text>
</comment>